<dbReference type="SUPFAM" id="SSF51713">
    <property type="entry name" value="tRNA-guanine transglycosylase"/>
    <property type="match status" value="1"/>
</dbReference>
<evidence type="ECO:0000256" key="3">
    <source>
        <dbReference type="ARBA" id="ARBA00022679"/>
    </source>
</evidence>
<evidence type="ECO:0000256" key="5">
    <source>
        <dbReference type="ARBA" id="ARBA00022785"/>
    </source>
</evidence>
<feature type="domain" description="tRNA-guanine(15) transglycosylase-like" evidence="8">
    <location>
        <begin position="12"/>
        <end position="371"/>
    </location>
</feature>
<comment type="similarity">
    <text evidence="7">Belongs to the queuine tRNA-ribosyltransferase family.</text>
</comment>
<comment type="pathway">
    <text evidence="1 7">tRNA modification; tRNA-queuosine biosynthesis.</text>
</comment>
<reference evidence="9 10" key="1">
    <citation type="submission" date="2018-01" db="EMBL/GenBank/DDBJ databases">
        <authorList>
            <person name="Gaut B.S."/>
            <person name="Morton B.R."/>
            <person name="Clegg M.T."/>
            <person name="Duvall M.R."/>
        </authorList>
    </citation>
    <scope>NUCLEOTIDE SEQUENCE [LARGE SCALE GENOMIC DNA]</scope>
    <source>
        <strain evidence="9">Cupriavidus taiwanensis cmp 52</strain>
    </source>
</reference>
<dbReference type="RefSeq" id="WP_116383509.1">
    <property type="nucleotide sequence ID" value="NZ_LS483233.1"/>
</dbReference>
<feature type="active site" description="Proton acceptor" evidence="7">
    <location>
        <position position="90"/>
    </location>
</feature>
<feature type="binding site" evidence="7">
    <location>
        <position position="308"/>
    </location>
    <ligand>
        <name>Zn(2+)</name>
        <dbReference type="ChEBI" id="CHEBI:29105"/>
    </ligand>
</feature>
<accession>A0A375J1X7</accession>
<sequence>MLNFELITTDGNARRGRVTLNHGVVETPIFMPVGTYGSVKAMSPLELNEIGAHIILGNTFHLWLRPGLDVVNAHEGLHRFIGWDKPILTDSGGFQVFSLGDLRKITEDGVTFASPVNGDKLFLSPEISMQIQRTLNSDIVMQFDECTPYEIDGRPATHEEAAKSMRMSLRWAKRSRDEFERLANPNALFGIVQGGMYEDLRDESLAGLSELDFHGFAIGGLSVGEPKEDMMRVLEHVAPRLPANKPHYLMGVGTPEDLVAGVAAGVDMFDCVMPTRNARNGWLFTRYGDVKIKNAAHRNDPRPLDEGCACYTCRNFSRAYLHHLHRVGEILGARLNTIHNLHYYLQLMREMREAIEQHRFTDFRRQFAADRARGTQ</sequence>
<dbReference type="HAMAP" id="MF_00168">
    <property type="entry name" value="Q_tRNA_Tgt"/>
    <property type="match status" value="1"/>
</dbReference>
<evidence type="ECO:0000313" key="9">
    <source>
        <dbReference type="EMBL" id="SPR98160.1"/>
    </source>
</evidence>
<dbReference type="GO" id="GO:0046872">
    <property type="term" value="F:metal ion binding"/>
    <property type="evidence" value="ECO:0007669"/>
    <property type="project" value="UniProtKB-KW"/>
</dbReference>
<dbReference type="Gene3D" id="3.20.20.105">
    <property type="entry name" value="Queuine tRNA-ribosyltransferase-like"/>
    <property type="match status" value="1"/>
</dbReference>
<keyword evidence="3 7" id="KW-0808">Transferase</keyword>
<evidence type="ECO:0000256" key="1">
    <source>
        <dbReference type="ARBA" id="ARBA00004691"/>
    </source>
</evidence>
<gene>
    <name evidence="7 9" type="primary">tgt</name>
    <name evidence="9" type="ORF">CBM2634_A230230</name>
</gene>
<dbReference type="InterPro" id="IPR002616">
    <property type="entry name" value="tRNA_ribo_trans-like"/>
</dbReference>
<feature type="region of interest" description="RNA binding; important for wobble base 34 recognition" evidence="7">
    <location>
        <begin position="275"/>
        <end position="279"/>
    </location>
</feature>
<feature type="binding site" evidence="7">
    <location>
        <position position="193"/>
    </location>
    <ligand>
        <name>substrate</name>
    </ligand>
</feature>
<dbReference type="AlphaFoldDB" id="A0A375J1X7"/>
<dbReference type="NCBIfam" id="TIGR00449">
    <property type="entry name" value="tgt_general"/>
    <property type="match status" value="1"/>
</dbReference>
<feature type="binding site" evidence="7">
    <location>
        <position position="144"/>
    </location>
    <ligand>
        <name>substrate</name>
    </ligand>
</feature>
<dbReference type="GO" id="GO:0008616">
    <property type="term" value="P:tRNA queuosine(34) biosynthetic process"/>
    <property type="evidence" value="ECO:0007669"/>
    <property type="project" value="UniProtKB-UniRule"/>
</dbReference>
<dbReference type="GO" id="GO:0008479">
    <property type="term" value="F:tRNA-guanosine(34) queuine transglycosylase activity"/>
    <property type="evidence" value="ECO:0007669"/>
    <property type="project" value="UniProtKB-UniRule"/>
</dbReference>
<evidence type="ECO:0000256" key="7">
    <source>
        <dbReference type="HAMAP-Rule" id="MF_00168"/>
    </source>
</evidence>
<dbReference type="NCBIfam" id="TIGR00430">
    <property type="entry name" value="Q_tRNA_tgt"/>
    <property type="match status" value="1"/>
</dbReference>
<dbReference type="Pfam" id="PF01702">
    <property type="entry name" value="TGT"/>
    <property type="match status" value="1"/>
</dbReference>
<feature type="binding site" evidence="7">
    <location>
        <position position="310"/>
    </location>
    <ligand>
        <name>Zn(2+)</name>
        <dbReference type="ChEBI" id="CHEBI:29105"/>
    </ligand>
</feature>
<dbReference type="InterPro" id="IPR036511">
    <property type="entry name" value="TGT-like_sf"/>
</dbReference>
<dbReference type="FunFam" id="3.20.20.105:FF:000001">
    <property type="entry name" value="Queuine tRNA-ribosyltransferase"/>
    <property type="match status" value="1"/>
</dbReference>
<feature type="binding site" evidence="7">
    <location>
        <begin position="90"/>
        <end position="94"/>
    </location>
    <ligand>
        <name>substrate</name>
    </ligand>
</feature>
<feature type="binding site" evidence="7">
    <location>
        <position position="220"/>
    </location>
    <ligand>
        <name>substrate</name>
    </ligand>
</feature>
<organism evidence="9 10">
    <name type="scientific">Cupriavidus taiwanensis</name>
    <dbReference type="NCBI Taxonomy" id="164546"/>
    <lineage>
        <taxon>Bacteria</taxon>
        <taxon>Pseudomonadati</taxon>
        <taxon>Pseudomonadota</taxon>
        <taxon>Betaproteobacteria</taxon>
        <taxon>Burkholderiales</taxon>
        <taxon>Burkholderiaceae</taxon>
        <taxon>Cupriavidus</taxon>
    </lineage>
</organism>
<evidence type="ECO:0000313" key="10">
    <source>
        <dbReference type="Proteomes" id="UP000256805"/>
    </source>
</evidence>
<keyword evidence="4 7" id="KW-0819">tRNA processing</keyword>
<feature type="binding site" evidence="7">
    <location>
        <position position="313"/>
    </location>
    <ligand>
        <name>Zn(2+)</name>
        <dbReference type="ChEBI" id="CHEBI:29105"/>
    </ligand>
</feature>
<feature type="binding site" evidence="7">
    <location>
        <position position="339"/>
    </location>
    <ligand>
        <name>Zn(2+)</name>
        <dbReference type="ChEBI" id="CHEBI:29105"/>
    </ligand>
</feature>
<evidence type="ECO:0000256" key="4">
    <source>
        <dbReference type="ARBA" id="ARBA00022694"/>
    </source>
</evidence>
<name>A0A375J1X7_9BURK</name>
<comment type="subunit">
    <text evidence="7">Homodimer. Within each dimer, one monomer is responsible for RNA recognition and catalysis, while the other monomer binds to the replacement base PreQ1.</text>
</comment>
<dbReference type="UniPathway" id="UPA00392"/>
<comment type="cofactor">
    <cofactor evidence="7">
        <name>Zn(2+)</name>
        <dbReference type="ChEBI" id="CHEBI:29105"/>
    </cofactor>
    <text evidence="7">Binds 1 zinc ion per subunit.</text>
</comment>
<dbReference type="EMBL" id="OVTA01000016">
    <property type="protein sequence ID" value="SPR98160.1"/>
    <property type="molecule type" value="Genomic_DNA"/>
</dbReference>
<dbReference type="PANTHER" id="PTHR46499">
    <property type="entry name" value="QUEUINE TRNA-RIBOSYLTRANSFERASE"/>
    <property type="match status" value="1"/>
</dbReference>
<dbReference type="GO" id="GO:0005829">
    <property type="term" value="C:cytosol"/>
    <property type="evidence" value="ECO:0007669"/>
    <property type="project" value="TreeGrafter"/>
</dbReference>
<dbReference type="EC" id="2.4.2.29" evidence="7"/>
<comment type="function">
    <text evidence="7">Catalyzes the base-exchange of a guanine (G) residue with the queuine precursor 7-aminomethyl-7-deazaguanine (PreQ1) at position 34 (anticodon wobble position) in tRNAs with GU(N) anticodons (tRNA-Asp, -Asn, -His and -Tyr). Catalysis occurs through a double-displacement mechanism. The nucleophile active site attacks the C1' of nucleotide 34 to detach the guanine base from the RNA, forming a covalent enzyme-RNA intermediate. The proton acceptor active site deprotonates the incoming PreQ1, allowing a nucleophilic attack on the C1' of the ribose to form the product. After dissociation, two additional enzymatic reactions on the tRNA convert PreQ1 to queuine (Q), resulting in the hypermodified nucleoside queuosine (7-(((4,5-cis-dihydroxy-2-cyclopenten-1-yl)amino)methyl)-7-deazaguanosine).</text>
</comment>
<evidence type="ECO:0000256" key="6">
    <source>
        <dbReference type="ARBA" id="ARBA00050112"/>
    </source>
</evidence>
<evidence type="ECO:0000256" key="2">
    <source>
        <dbReference type="ARBA" id="ARBA00022676"/>
    </source>
</evidence>
<keyword evidence="7" id="KW-0479">Metal-binding</keyword>
<feature type="active site" description="Nucleophile" evidence="7">
    <location>
        <position position="270"/>
    </location>
</feature>
<dbReference type="PANTHER" id="PTHR46499:SF1">
    <property type="entry name" value="QUEUINE TRNA-RIBOSYLTRANSFERASE"/>
    <property type="match status" value="1"/>
</dbReference>
<dbReference type="Proteomes" id="UP000256805">
    <property type="component" value="Unassembled WGS sequence"/>
</dbReference>
<evidence type="ECO:0000259" key="8">
    <source>
        <dbReference type="Pfam" id="PF01702"/>
    </source>
</evidence>
<protein>
    <recommendedName>
        <fullName evidence="7">Queuine tRNA-ribosyltransferase</fullName>
        <ecNumber evidence="7">2.4.2.29</ecNumber>
    </recommendedName>
    <alternativeName>
        <fullName evidence="7">Guanine insertion enzyme</fullName>
    </alternativeName>
    <alternativeName>
        <fullName evidence="7">tRNA-guanine transglycosylase</fullName>
    </alternativeName>
</protein>
<dbReference type="InterPro" id="IPR050076">
    <property type="entry name" value="ArchSynthase1/Queuine_TRR"/>
</dbReference>
<keyword evidence="7" id="KW-0862">Zinc</keyword>
<keyword evidence="2 7" id="KW-0328">Glycosyltransferase</keyword>
<keyword evidence="5 7" id="KW-0671">Queuosine biosynthesis</keyword>
<feature type="region of interest" description="RNA binding" evidence="7">
    <location>
        <begin position="251"/>
        <end position="257"/>
    </location>
</feature>
<comment type="catalytic activity">
    <reaction evidence="6 7">
        <text>7-aminomethyl-7-carbaguanine + guanosine(34) in tRNA = 7-aminomethyl-7-carbaguanosine(34) in tRNA + guanine</text>
        <dbReference type="Rhea" id="RHEA:24104"/>
        <dbReference type="Rhea" id="RHEA-COMP:10341"/>
        <dbReference type="Rhea" id="RHEA-COMP:10342"/>
        <dbReference type="ChEBI" id="CHEBI:16235"/>
        <dbReference type="ChEBI" id="CHEBI:58703"/>
        <dbReference type="ChEBI" id="CHEBI:74269"/>
        <dbReference type="ChEBI" id="CHEBI:82833"/>
        <dbReference type="EC" id="2.4.2.29"/>
    </reaction>
</comment>
<dbReference type="InterPro" id="IPR004803">
    <property type="entry name" value="TGT"/>
</dbReference>
<proteinExistence type="inferred from homology"/>